<feature type="region of interest" description="Disordered" evidence="1">
    <location>
        <begin position="1"/>
        <end position="21"/>
    </location>
</feature>
<accession>A0AAE0FAZ4</accession>
<evidence type="ECO:0000313" key="3">
    <source>
        <dbReference type="Proteomes" id="UP001190700"/>
    </source>
</evidence>
<evidence type="ECO:0000256" key="1">
    <source>
        <dbReference type="SAM" id="MobiDB-lite"/>
    </source>
</evidence>
<sequence length="236" mass="26345">MAARGVTPYLSEGGGQKKVPPTRAHRLALQVQTHSPDLIAMYLTRHKIPQIFENLSTLLVLMRPVQPLHWLSDLLTRVLTSKPEATGDLLINFFWGFTPGALRPKGKNGRAQTSVAIRPENFERYLEQNSIREIFGEAVSALVVAMPSDPIRAIHEMLEEEAQTREAAPELTETMPRPVRSESGNAETMLGKEPFQKKMRTPPLLQFTWSNKEVSAAKRRTGKFSRSSAIFGASPC</sequence>
<comment type="caution">
    <text evidence="2">The sequence shown here is derived from an EMBL/GenBank/DDBJ whole genome shotgun (WGS) entry which is preliminary data.</text>
</comment>
<keyword evidence="3" id="KW-1185">Reference proteome</keyword>
<organism evidence="2 3">
    <name type="scientific">Cymbomonas tetramitiformis</name>
    <dbReference type="NCBI Taxonomy" id="36881"/>
    <lineage>
        <taxon>Eukaryota</taxon>
        <taxon>Viridiplantae</taxon>
        <taxon>Chlorophyta</taxon>
        <taxon>Pyramimonadophyceae</taxon>
        <taxon>Pyramimonadales</taxon>
        <taxon>Pyramimonadaceae</taxon>
        <taxon>Cymbomonas</taxon>
    </lineage>
</organism>
<name>A0AAE0FAZ4_9CHLO</name>
<dbReference type="SUPFAM" id="SSF47391">
    <property type="entry name" value="Dimerization-anchoring domain of cAMP-dependent PK regulatory subunit"/>
    <property type="match status" value="1"/>
</dbReference>
<dbReference type="CDD" id="cd22961">
    <property type="entry name" value="DD_TEX55-like"/>
    <property type="match status" value="2"/>
</dbReference>
<gene>
    <name evidence="2" type="ORF">CYMTET_34414</name>
</gene>
<feature type="region of interest" description="Disordered" evidence="1">
    <location>
        <begin position="165"/>
        <end position="185"/>
    </location>
</feature>
<evidence type="ECO:0000313" key="2">
    <source>
        <dbReference type="EMBL" id="KAK3256451.1"/>
    </source>
</evidence>
<dbReference type="EMBL" id="LGRX02021646">
    <property type="protein sequence ID" value="KAK3256451.1"/>
    <property type="molecule type" value="Genomic_DNA"/>
</dbReference>
<proteinExistence type="predicted"/>
<protein>
    <submittedName>
        <fullName evidence="2">Uncharacterized protein</fullName>
    </submittedName>
</protein>
<dbReference type="AlphaFoldDB" id="A0AAE0FAZ4"/>
<dbReference type="PANTHER" id="PTHR21847:SF1">
    <property type="entry name" value="EF-HAND CALCIUM-BINDING DOMAIN-CONTAINING PROTEIN 10"/>
    <property type="match status" value="1"/>
</dbReference>
<reference evidence="2 3" key="1">
    <citation type="journal article" date="2015" name="Genome Biol. Evol.">
        <title>Comparative Genomics of a Bacterivorous Green Alga Reveals Evolutionary Causalities and Consequences of Phago-Mixotrophic Mode of Nutrition.</title>
        <authorList>
            <person name="Burns J.A."/>
            <person name="Paasch A."/>
            <person name="Narechania A."/>
            <person name="Kim E."/>
        </authorList>
    </citation>
    <scope>NUCLEOTIDE SEQUENCE [LARGE SCALE GENOMIC DNA]</scope>
    <source>
        <strain evidence="2 3">PLY_AMNH</strain>
    </source>
</reference>
<dbReference type="InterPro" id="IPR039879">
    <property type="entry name" value="EFC10"/>
</dbReference>
<dbReference type="PANTHER" id="PTHR21847">
    <property type="entry name" value="EF-HAND CALCIUM-BINDING DOMAIN-CONTAINING PROTEIN 10"/>
    <property type="match status" value="1"/>
</dbReference>
<dbReference type="Proteomes" id="UP001190700">
    <property type="component" value="Unassembled WGS sequence"/>
</dbReference>